<reference evidence="2" key="1">
    <citation type="submission" date="2025-08" db="UniProtKB">
        <authorList>
            <consortium name="RefSeq"/>
        </authorList>
    </citation>
    <scope>IDENTIFICATION</scope>
    <source>
        <tissue evidence="2">Blood</tissue>
    </source>
</reference>
<organism evidence="1 2">
    <name type="scientific">Camelus bactrianus</name>
    <name type="common">Bactrian camel</name>
    <dbReference type="NCBI Taxonomy" id="9837"/>
    <lineage>
        <taxon>Eukaryota</taxon>
        <taxon>Metazoa</taxon>
        <taxon>Chordata</taxon>
        <taxon>Craniata</taxon>
        <taxon>Vertebrata</taxon>
        <taxon>Euteleostomi</taxon>
        <taxon>Mammalia</taxon>
        <taxon>Eutheria</taxon>
        <taxon>Laurasiatheria</taxon>
        <taxon>Artiodactyla</taxon>
        <taxon>Tylopoda</taxon>
        <taxon>Camelidae</taxon>
        <taxon>Camelus</taxon>
    </lineage>
</organism>
<keyword evidence="1" id="KW-1185">Reference proteome</keyword>
<sequence>MGGRRAVYGRSLRSPASLWEVRIQEPAPEPAAPKPSRAPQARLPKRSWPSAGALVSPDPGRDAPSRVPVPAGWADPDQQNRPEPRDRARRNPRRPWVSEGYGVYVYPNSFFRYEGEWKGGKKHGEDRPWPLPAASPLTARFPLELGAGRGKLLFRDGGYYEGEFVDGEITGEGRRHWALTGSTYTGQFVLGEPQGHGIMLYKAGGYYDGELSGGAREGQGRLVDADGQVYCGSFHDNRRHGRGWMVFRNGDEYDGDWVQDRRQGHGVLSCADGSVYEEAHIPGPDLMDVTATWEGKGEAAGKCQPSTTELCPCLGQWHSDVFSGLGSLAHCSGVVYRGMWVNGHPMAQATRMVILGPEVLDVAQGASLTLTVQLQQADGEVAKAAHPSARRHETPCPKDCQRVERGYAQFSDVCLGAPPPEHHPILFLDSLHEASSRPGGLGPRNMTPTAQDSPEGSRPDRAAMADPAAVAFPGTQGVRSPRAGWSQRAAGSEGSGPPLSSAPGAGMFSDGGSRLPRPVSAAAAFLVGAQASPESFFQAPVPAQRARGGEGRFPGQPRFLLFLIFFFMVSPTLKLSRQFADGFPSLLHRPAPTTPRAPPHKINWTSVSSEANYV</sequence>
<dbReference type="Proteomes" id="UP001732780">
    <property type="component" value="Chromosome 13"/>
</dbReference>
<name>A0AC58RGU2_CAMBA</name>
<proteinExistence type="predicted"/>
<accession>A0AC58RGU2</accession>
<evidence type="ECO:0000313" key="2">
    <source>
        <dbReference type="RefSeq" id="XP_074233753.1"/>
    </source>
</evidence>
<gene>
    <name evidence="2" type="primary">MORN1</name>
</gene>
<dbReference type="RefSeq" id="XP_074233753.1">
    <property type="nucleotide sequence ID" value="XM_074377652.1"/>
</dbReference>
<evidence type="ECO:0000313" key="1">
    <source>
        <dbReference type="Proteomes" id="UP001732780"/>
    </source>
</evidence>
<protein>
    <submittedName>
        <fullName evidence="2">MORN repeat-containing protein 1 isoform X7</fullName>
    </submittedName>
</protein>